<dbReference type="AlphaFoldDB" id="A0A4R2P0V7"/>
<keyword evidence="1" id="KW-0328">Glycosyltransferase</keyword>
<dbReference type="Proteomes" id="UP000294564">
    <property type="component" value="Unassembled WGS sequence"/>
</dbReference>
<keyword evidence="2 3" id="KW-0808">Transferase</keyword>
<dbReference type="Pfam" id="PF01075">
    <property type="entry name" value="Glyco_transf_9"/>
    <property type="match status" value="1"/>
</dbReference>
<evidence type="ECO:0000256" key="1">
    <source>
        <dbReference type="ARBA" id="ARBA00022676"/>
    </source>
</evidence>
<dbReference type="PANTHER" id="PTHR30160:SF1">
    <property type="entry name" value="LIPOPOLYSACCHARIDE 1,2-N-ACETYLGLUCOSAMINETRANSFERASE-RELATED"/>
    <property type="match status" value="1"/>
</dbReference>
<dbReference type="OrthoDB" id="9797795at2"/>
<dbReference type="RefSeq" id="WP_132792312.1">
    <property type="nucleotide sequence ID" value="NZ_SLXM01000001.1"/>
</dbReference>
<dbReference type="EMBL" id="SLXM01000001">
    <property type="protein sequence ID" value="TCP28289.1"/>
    <property type="molecule type" value="Genomic_DNA"/>
</dbReference>
<name>A0A4R2P0V7_9FLAO</name>
<dbReference type="GO" id="GO:0009244">
    <property type="term" value="P:lipopolysaccharide core region biosynthetic process"/>
    <property type="evidence" value="ECO:0007669"/>
    <property type="project" value="TreeGrafter"/>
</dbReference>
<evidence type="ECO:0000313" key="3">
    <source>
        <dbReference type="EMBL" id="TCP28289.1"/>
    </source>
</evidence>
<dbReference type="GO" id="GO:0008713">
    <property type="term" value="F:ADP-heptose-lipopolysaccharide heptosyltransferase activity"/>
    <property type="evidence" value="ECO:0007669"/>
    <property type="project" value="TreeGrafter"/>
</dbReference>
<gene>
    <name evidence="3" type="ORF">EV195_101453</name>
</gene>
<dbReference type="InterPro" id="IPR051199">
    <property type="entry name" value="LPS_LOS_Heptosyltrfase"/>
</dbReference>
<proteinExistence type="predicted"/>
<reference evidence="3 4" key="1">
    <citation type="submission" date="2019-03" db="EMBL/GenBank/DDBJ databases">
        <title>Genomic Encyclopedia of Type Strains, Phase IV (KMG-IV): sequencing the most valuable type-strain genomes for metagenomic binning, comparative biology and taxonomic classification.</title>
        <authorList>
            <person name="Goeker M."/>
        </authorList>
    </citation>
    <scope>NUCLEOTIDE SEQUENCE [LARGE SCALE GENOMIC DNA]</scope>
    <source>
        <strain evidence="3 4">DSM 14836</strain>
    </source>
</reference>
<dbReference type="SUPFAM" id="SSF53756">
    <property type="entry name" value="UDP-Glycosyltransferase/glycogen phosphorylase"/>
    <property type="match status" value="1"/>
</dbReference>
<dbReference type="Gene3D" id="3.40.50.2000">
    <property type="entry name" value="Glycogen Phosphorylase B"/>
    <property type="match status" value="2"/>
</dbReference>
<comment type="caution">
    <text evidence="3">The sequence shown here is derived from an EMBL/GenBank/DDBJ whole genome shotgun (WGS) entry which is preliminary data.</text>
</comment>
<organism evidence="3 4">
    <name type="scientific">Tenacibaculum skagerrakense</name>
    <dbReference type="NCBI Taxonomy" id="186571"/>
    <lineage>
        <taxon>Bacteria</taxon>
        <taxon>Pseudomonadati</taxon>
        <taxon>Bacteroidota</taxon>
        <taxon>Flavobacteriia</taxon>
        <taxon>Flavobacteriales</taxon>
        <taxon>Flavobacteriaceae</taxon>
        <taxon>Tenacibaculum</taxon>
    </lineage>
</organism>
<sequence>MDKKESLFSKPWKSKKAPKRILVIRYQALGDVFITFPFISDLRSRYPNTVFELLVRDAYADLPSKMKMFSEIHTVIRSESKWQRIKSFFKVRLKLLFKRYDIVIDLQRNHYSRFIRQSFFPKAYTEFERYAPELASERTKIAIEKLELGVSKMDFTFAKEFPKDPTMIDLLIENGWNENNKLILLNPAGAFITRNWSLDNYVALVEKWSENNPNTQFVILGIERLRKKAEEIKKRVGDKIINLVGKTNVSQAYSVVLMCDLTLTEDSGLGHFSWLSHIPTVTMLGSTRSDKSAPYGDHTYFFDSSNLACGNCMLRECIHEEVKCMEQIKVEDVYTKMKELVTY</sequence>
<protein>
    <submittedName>
        <fullName evidence="3">ADP-heptose:LPS heptosyltransferase</fullName>
    </submittedName>
</protein>
<evidence type="ECO:0000313" key="4">
    <source>
        <dbReference type="Proteomes" id="UP000294564"/>
    </source>
</evidence>
<dbReference type="InterPro" id="IPR002201">
    <property type="entry name" value="Glyco_trans_9"/>
</dbReference>
<keyword evidence="4" id="KW-1185">Reference proteome</keyword>
<accession>A0A4R2P0V7</accession>
<evidence type="ECO:0000256" key="2">
    <source>
        <dbReference type="ARBA" id="ARBA00022679"/>
    </source>
</evidence>
<dbReference type="GO" id="GO:0005829">
    <property type="term" value="C:cytosol"/>
    <property type="evidence" value="ECO:0007669"/>
    <property type="project" value="TreeGrafter"/>
</dbReference>
<dbReference type="PANTHER" id="PTHR30160">
    <property type="entry name" value="TETRAACYLDISACCHARIDE 4'-KINASE-RELATED"/>
    <property type="match status" value="1"/>
</dbReference>
<dbReference type="CDD" id="cd03789">
    <property type="entry name" value="GT9_LPS_heptosyltransferase"/>
    <property type="match status" value="1"/>
</dbReference>